<dbReference type="Proteomes" id="UP000193577">
    <property type="component" value="Unassembled WGS sequence"/>
</dbReference>
<reference evidence="1 2" key="1">
    <citation type="submission" date="2017-04" db="EMBL/GenBank/DDBJ databases">
        <title>The new phylogeny of genus Mycobacterium.</title>
        <authorList>
            <person name="Tortoli E."/>
            <person name="Trovato A."/>
            <person name="Cirillo D.M."/>
        </authorList>
    </citation>
    <scope>NUCLEOTIDE SEQUENCE [LARGE SCALE GENOMIC DNA]</scope>
    <source>
        <strain evidence="1 2">KCTC 19819</strain>
    </source>
</reference>
<organism evidence="1 2">
    <name type="scientific">Mycolicibacillus koreensis</name>
    <dbReference type="NCBI Taxonomy" id="1069220"/>
    <lineage>
        <taxon>Bacteria</taxon>
        <taxon>Bacillati</taxon>
        <taxon>Actinomycetota</taxon>
        <taxon>Actinomycetes</taxon>
        <taxon>Mycobacteriales</taxon>
        <taxon>Mycobacteriaceae</taxon>
        <taxon>Mycolicibacillus</taxon>
    </lineage>
</organism>
<proteinExistence type="predicted"/>
<evidence type="ECO:0000313" key="2">
    <source>
        <dbReference type="Proteomes" id="UP000193577"/>
    </source>
</evidence>
<evidence type="ECO:0000313" key="1">
    <source>
        <dbReference type="EMBL" id="OSC32820.1"/>
    </source>
</evidence>
<keyword evidence="2" id="KW-1185">Reference proteome</keyword>
<comment type="caution">
    <text evidence="1">The sequence shown here is derived from an EMBL/GenBank/DDBJ whole genome shotgun (WGS) entry which is preliminary data.</text>
</comment>
<name>A0AA91SQY3_9MYCO</name>
<dbReference type="AlphaFoldDB" id="A0AA91SQY3"/>
<sequence>MPVCDAIIEYLRMFDAGVAPSANDIVNSLMGTHGASDIRRGLTQLDHAGAISSRWDGDAFVYWCD</sequence>
<protein>
    <submittedName>
        <fullName evidence="1">Uncharacterized protein</fullName>
    </submittedName>
</protein>
<accession>A0AA91SQY3</accession>
<dbReference type="EMBL" id="NCXO01000032">
    <property type="protein sequence ID" value="OSC32820.1"/>
    <property type="molecule type" value="Genomic_DNA"/>
</dbReference>
<gene>
    <name evidence="1" type="ORF">B8W67_13960</name>
</gene>